<proteinExistence type="predicted"/>
<feature type="transmembrane region" description="Helical" evidence="4">
    <location>
        <begin position="349"/>
        <end position="373"/>
    </location>
</feature>
<evidence type="ECO:0000313" key="7">
    <source>
        <dbReference type="EMBL" id="KAJ8371841.1"/>
    </source>
</evidence>
<dbReference type="PROSITE" id="PS50835">
    <property type="entry name" value="IG_LIKE"/>
    <property type="match status" value="2"/>
</dbReference>
<dbReference type="InterPro" id="IPR050671">
    <property type="entry name" value="CD300_family_receptors"/>
</dbReference>
<reference evidence="7" key="1">
    <citation type="journal article" date="2023" name="Science">
        <title>Genome structures resolve the early diversification of teleost fishes.</title>
        <authorList>
            <person name="Parey E."/>
            <person name="Louis A."/>
            <person name="Montfort J."/>
            <person name="Bouchez O."/>
            <person name="Roques C."/>
            <person name="Iampietro C."/>
            <person name="Lluch J."/>
            <person name="Castinel A."/>
            <person name="Donnadieu C."/>
            <person name="Desvignes T."/>
            <person name="Floi Bucao C."/>
            <person name="Jouanno E."/>
            <person name="Wen M."/>
            <person name="Mejri S."/>
            <person name="Dirks R."/>
            <person name="Jansen H."/>
            <person name="Henkel C."/>
            <person name="Chen W.J."/>
            <person name="Zahm M."/>
            <person name="Cabau C."/>
            <person name="Klopp C."/>
            <person name="Thompson A.W."/>
            <person name="Robinson-Rechavi M."/>
            <person name="Braasch I."/>
            <person name="Lecointre G."/>
            <person name="Bobe J."/>
            <person name="Postlethwait J.H."/>
            <person name="Berthelot C."/>
            <person name="Roest Crollius H."/>
            <person name="Guiguen Y."/>
        </authorList>
    </citation>
    <scope>NUCLEOTIDE SEQUENCE</scope>
    <source>
        <strain evidence="7">NC1722</strain>
    </source>
</reference>
<evidence type="ECO:0000313" key="8">
    <source>
        <dbReference type="Proteomes" id="UP001221898"/>
    </source>
</evidence>
<name>A0AAD7R8F6_9TELE</name>
<dbReference type="Gene3D" id="2.60.40.10">
    <property type="entry name" value="Immunoglobulins"/>
    <property type="match status" value="4"/>
</dbReference>
<dbReference type="AlphaFoldDB" id="A0AAD7R8F6"/>
<sequence>MDPLLFLLLFITAAQPGVQSVGSVRTLSRISVQRGGSVIVPCVYDQKYKDKGKYWCRGDHQSNCTVMIFTVTLRNLQGGDTATYWCGVVTSEDRESHACASVCLKITGVQSVWTLSRISVQRGRSVTIPCFYDQKYKDNVKYWCKGYLWAHCEILIRTDSPPRKGDVSITDDPIQQVFAVTLRNLQEGDTDTYWCGVKTPAGVIWFLDAGIHLNLAVTEGSAGLSLLNNMMGGEEGDGVSVRCRYGDSLRDSVKRWCRSGDWSSCLTAGGTGTSQHASVLITDDRRGEMSVTVRELQREDAGWYWCAAGEEMFPVHIAVTQRITTQSITVPNIISNLTSKITEGSKSRWGLLDTLLTSAVVVVYLTCTVMAALKTWAYCKQRRSGAPQCDGGRMRREDKCIDSVTEM</sequence>
<feature type="chain" id="PRO_5042032350" description="Ig-like domain-containing protein" evidence="5">
    <location>
        <begin position="21"/>
        <end position="407"/>
    </location>
</feature>
<dbReference type="GO" id="GO:0004888">
    <property type="term" value="F:transmembrane signaling receptor activity"/>
    <property type="evidence" value="ECO:0007669"/>
    <property type="project" value="TreeGrafter"/>
</dbReference>
<evidence type="ECO:0000259" key="6">
    <source>
        <dbReference type="PROSITE" id="PS50835"/>
    </source>
</evidence>
<dbReference type="SMART" id="SM00409">
    <property type="entry name" value="IG"/>
    <property type="match status" value="3"/>
</dbReference>
<feature type="domain" description="Ig-like" evidence="6">
    <location>
        <begin position="16"/>
        <end position="96"/>
    </location>
</feature>
<feature type="domain" description="Ig-like" evidence="6">
    <location>
        <begin position="235"/>
        <end position="329"/>
    </location>
</feature>
<evidence type="ECO:0000256" key="4">
    <source>
        <dbReference type="SAM" id="Phobius"/>
    </source>
</evidence>
<accession>A0AAD7R8F6</accession>
<dbReference type="PANTHER" id="PTHR11860:SF87">
    <property type="entry name" value="CMRF35-LIKE MOLECULE 8"/>
    <property type="match status" value="1"/>
</dbReference>
<dbReference type="Pfam" id="PF07686">
    <property type="entry name" value="V-set"/>
    <property type="match status" value="1"/>
</dbReference>
<dbReference type="CDD" id="cd05716">
    <property type="entry name" value="IgV_pIgR_like"/>
    <property type="match status" value="1"/>
</dbReference>
<comment type="subcellular location">
    <subcellularLocation>
        <location evidence="1">Membrane</location>
    </subcellularLocation>
</comment>
<protein>
    <recommendedName>
        <fullName evidence="6">Ig-like domain-containing protein</fullName>
    </recommendedName>
</protein>
<evidence type="ECO:0000256" key="1">
    <source>
        <dbReference type="ARBA" id="ARBA00004370"/>
    </source>
</evidence>
<evidence type="ECO:0000256" key="3">
    <source>
        <dbReference type="ARBA" id="ARBA00023136"/>
    </source>
</evidence>
<dbReference type="PANTHER" id="PTHR11860">
    <property type="entry name" value="POLYMERIC-IMMUNOGLOBULIN RECEPTOR"/>
    <property type="match status" value="1"/>
</dbReference>
<dbReference type="InterPro" id="IPR013783">
    <property type="entry name" value="Ig-like_fold"/>
</dbReference>
<dbReference type="InterPro" id="IPR036179">
    <property type="entry name" value="Ig-like_dom_sf"/>
</dbReference>
<dbReference type="SUPFAM" id="SSF48726">
    <property type="entry name" value="Immunoglobulin"/>
    <property type="match status" value="3"/>
</dbReference>
<dbReference type="InterPro" id="IPR007110">
    <property type="entry name" value="Ig-like_dom"/>
</dbReference>
<keyword evidence="4" id="KW-1133">Transmembrane helix</keyword>
<keyword evidence="8" id="KW-1185">Reference proteome</keyword>
<dbReference type="EMBL" id="JAINUG010000427">
    <property type="protein sequence ID" value="KAJ8371841.1"/>
    <property type="molecule type" value="Genomic_DNA"/>
</dbReference>
<dbReference type="Proteomes" id="UP001221898">
    <property type="component" value="Unassembled WGS sequence"/>
</dbReference>
<dbReference type="GO" id="GO:0005886">
    <property type="term" value="C:plasma membrane"/>
    <property type="evidence" value="ECO:0007669"/>
    <property type="project" value="TreeGrafter"/>
</dbReference>
<organism evidence="7 8">
    <name type="scientific">Aldrovandia affinis</name>
    <dbReference type="NCBI Taxonomy" id="143900"/>
    <lineage>
        <taxon>Eukaryota</taxon>
        <taxon>Metazoa</taxon>
        <taxon>Chordata</taxon>
        <taxon>Craniata</taxon>
        <taxon>Vertebrata</taxon>
        <taxon>Euteleostomi</taxon>
        <taxon>Actinopterygii</taxon>
        <taxon>Neopterygii</taxon>
        <taxon>Teleostei</taxon>
        <taxon>Notacanthiformes</taxon>
        <taxon>Halosauridae</taxon>
        <taxon>Aldrovandia</taxon>
    </lineage>
</organism>
<keyword evidence="5" id="KW-0732">Signal</keyword>
<gene>
    <name evidence="7" type="ORF">AAFF_G00299360</name>
</gene>
<feature type="signal peptide" evidence="5">
    <location>
        <begin position="1"/>
        <end position="20"/>
    </location>
</feature>
<dbReference type="InterPro" id="IPR013106">
    <property type="entry name" value="Ig_V-set"/>
</dbReference>
<evidence type="ECO:0000256" key="5">
    <source>
        <dbReference type="SAM" id="SignalP"/>
    </source>
</evidence>
<keyword evidence="2 4" id="KW-0812">Transmembrane</keyword>
<keyword evidence="3 4" id="KW-0472">Membrane</keyword>
<dbReference type="InterPro" id="IPR003599">
    <property type="entry name" value="Ig_sub"/>
</dbReference>
<comment type="caution">
    <text evidence="7">The sequence shown here is derived from an EMBL/GenBank/DDBJ whole genome shotgun (WGS) entry which is preliminary data.</text>
</comment>
<evidence type="ECO:0000256" key="2">
    <source>
        <dbReference type="ARBA" id="ARBA00022692"/>
    </source>
</evidence>